<dbReference type="AlphaFoldDB" id="A0A371B3Z3"/>
<dbReference type="PANTHER" id="PTHR43096">
    <property type="entry name" value="DNAJ HOMOLOG 1, MITOCHONDRIAL-RELATED"/>
    <property type="match status" value="1"/>
</dbReference>
<dbReference type="SUPFAM" id="SSF49493">
    <property type="entry name" value="HSP40/DnaJ peptide-binding domain"/>
    <property type="match status" value="2"/>
</dbReference>
<evidence type="ECO:0000256" key="1">
    <source>
        <dbReference type="ARBA" id="ARBA00023186"/>
    </source>
</evidence>
<reference evidence="4" key="1">
    <citation type="submission" date="2018-08" db="EMBL/GenBank/DDBJ databases">
        <authorList>
            <person name="Kim S.-J."/>
            <person name="Jung G.-Y."/>
        </authorList>
    </citation>
    <scope>NUCLEOTIDE SEQUENCE [LARGE SCALE GENOMIC DNA]</scope>
    <source>
        <strain evidence="4">GY_H</strain>
    </source>
</reference>
<evidence type="ECO:0000259" key="2">
    <source>
        <dbReference type="PROSITE" id="PS50076"/>
    </source>
</evidence>
<dbReference type="InterPro" id="IPR001623">
    <property type="entry name" value="DnaJ_domain"/>
</dbReference>
<dbReference type="Gene3D" id="1.10.287.110">
    <property type="entry name" value="DnaJ domain"/>
    <property type="match status" value="1"/>
</dbReference>
<dbReference type="SUPFAM" id="SSF46565">
    <property type="entry name" value="Chaperone J-domain"/>
    <property type="match status" value="1"/>
</dbReference>
<dbReference type="PRINTS" id="PR00625">
    <property type="entry name" value="JDOMAIN"/>
</dbReference>
<dbReference type="InterPro" id="IPR008971">
    <property type="entry name" value="HSP40/DnaJ_pept-bd"/>
</dbReference>
<sequence length="336" mass="35201">MRDPYTVLGVSKTASEAEIKSAFRKLAKKHHPDANKDDAKAASRFAELNAAYEIVGDDEKRKAFDRGEIDAEGKPRFQGFAGQPGGGFHPGAGGFGQGFGQGGGGFESFSFGPDGFQRRAGGAGGSGFEDLLRGMFGGRAGAGPRGHAAEFEPEDFGSQATGQDLAASLTISLTDAAKGASTRVSLPTGKDVEVKIPAGIASGQQIRLKGQGYPGPLGRNGDAIITINIAPHPVFKADGDDLRIDLPITLYEAVLGGKVRVPTLDGAVELAIPAGTNAGRTFRLKGKGLKAKGGKSHGDLFATVRVMLPDSVDEELKREIEKLRDDRPYDPRKDLG</sequence>
<evidence type="ECO:0000313" key="3">
    <source>
        <dbReference type="EMBL" id="RDV02270.1"/>
    </source>
</evidence>
<proteinExistence type="predicted"/>
<accession>A0A371B3Z3</accession>
<dbReference type="GO" id="GO:0005737">
    <property type="term" value="C:cytoplasm"/>
    <property type="evidence" value="ECO:0007669"/>
    <property type="project" value="TreeGrafter"/>
</dbReference>
<evidence type="ECO:0000313" key="4">
    <source>
        <dbReference type="Proteomes" id="UP000263993"/>
    </source>
</evidence>
<feature type="domain" description="J" evidence="2">
    <location>
        <begin position="3"/>
        <end position="68"/>
    </location>
</feature>
<comment type="caution">
    <text evidence="3">The sequence shown here is derived from an EMBL/GenBank/DDBJ whole genome shotgun (WGS) entry which is preliminary data.</text>
</comment>
<dbReference type="Proteomes" id="UP000263993">
    <property type="component" value="Unassembled WGS sequence"/>
</dbReference>
<dbReference type="CDD" id="cd06257">
    <property type="entry name" value="DnaJ"/>
    <property type="match status" value="1"/>
</dbReference>
<dbReference type="InterPro" id="IPR002939">
    <property type="entry name" value="DnaJ_C"/>
</dbReference>
<dbReference type="Pfam" id="PF00226">
    <property type="entry name" value="DnaJ"/>
    <property type="match status" value="1"/>
</dbReference>
<dbReference type="RefSeq" id="WP_115518392.1">
    <property type="nucleotide sequence ID" value="NZ_QRGO01000002.1"/>
</dbReference>
<dbReference type="PROSITE" id="PS50076">
    <property type="entry name" value="DNAJ_2"/>
    <property type="match status" value="1"/>
</dbReference>
<keyword evidence="4" id="KW-1185">Reference proteome</keyword>
<dbReference type="Pfam" id="PF01556">
    <property type="entry name" value="DnaJ_C"/>
    <property type="match status" value="1"/>
</dbReference>
<gene>
    <name evidence="3" type="ORF">DXH78_16910</name>
</gene>
<dbReference type="SMART" id="SM00271">
    <property type="entry name" value="DnaJ"/>
    <property type="match status" value="1"/>
</dbReference>
<name>A0A371B3Z3_9BRAD</name>
<organism evidence="3 4">
    <name type="scientific">Undibacter mobilis</name>
    <dbReference type="NCBI Taxonomy" id="2292256"/>
    <lineage>
        <taxon>Bacteria</taxon>
        <taxon>Pseudomonadati</taxon>
        <taxon>Pseudomonadota</taxon>
        <taxon>Alphaproteobacteria</taxon>
        <taxon>Hyphomicrobiales</taxon>
        <taxon>Nitrobacteraceae</taxon>
        <taxon>Undibacter</taxon>
    </lineage>
</organism>
<dbReference type="PANTHER" id="PTHR43096:SF52">
    <property type="entry name" value="DNAJ HOMOLOG 1, MITOCHONDRIAL-RELATED"/>
    <property type="match status" value="1"/>
</dbReference>
<dbReference type="GO" id="GO:0042026">
    <property type="term" value="P:protein refolding"/>
    <property type="evidence" value="ECO:0007669"/>
    <property type="project" value="TreeGrafter"/>
</dbReference>
<dbReference type="Gene3D" id="2.60.260.20">
    <property type="entry name" value="Urease metallochaperone UreE, N-terminal domain"/>
    <property type="match status" value="2"/>
</dbReference>
<dbReference type="OrthoDB" id="9779889at2"/>
<protein>
    <submittedName>
        <fullName evidence="3">J domain-containing protein</fullName>
    </submittedName>
</protein>
<dbReference type="GO" id="GO:0051082">
    <property type="term" value="F:unfolded protein binding"/>
    <property type="evidence" value="ECO:0007669"/>
    <property type="project" value="InterPro"/>
</dbReference>
<dbReference type="CDD" id="cd10747">
    <property type="entry name" value="DnaJ_C"/>
    <property type="match status" value="1"/>
</dbReference>
<dbReference type="FunFam" id="2.60.260.20:FF:000013">
    <property type="entry name" value="DnaJ subfamily B member 11"/>
    <property type="match status" value="1"/>
</dbReference>
<dbReference type="EMBL" id="QRGO01000002">
    <property type="protein sequence ID" value="RDV02270.1"/>
    <property type="molecule type" value="Genomic_DNA"/>
</dbReference>
<keyword evidence="1" id="KW-0143">Chaperone</keyword>
<dbReference type="InterPro" id="IPR036869">
    <property type="entry name" value="J_dom_sf"/>
</dbReference>